<protein>
    <submittedName>
        <fullName evidence="1">Uncharacterized protein</fullName>
    </submittedName>
</protein>
<dbReference type="Proteomes" id="UP001162992">
    <property type="component" value="Chromosome 6"/>
</dbReference>
<gene>
    <name evidence="1" type="ORF">O6H91_06G000200</name>
</gene>
<name>A0ACC2DB03_DIPCM</name>
<dbReference type="EMBL" id="CM055097">
    <property type="protein sequence ID" value="KAJ7551132.1"/>
    <property type="molecule type" value="Genomic_DNA"/>
</dbReference>
<reference evidence="2" key="1">
    <citation type="journal article" date="2024" name="Proc. Natl. Acad. Sci. U.S.A.">
        <title>Extraordinary preservation of gene collinearity over three hundred million years revealed in homosporous lycophytes.</title>
        <authorList>
            <person name="Li C."/>
            <person name="Wickell D."/>
            <person name="Kuo L.Y."/>
            <person name="Chen X."/>
            <person name="Nie B."/>
            <person name="Liao X."/>
            <person name="Peng D."/>
            <person name="Ji J."/>
            <person name="Jenkins J."/>
            <person name="Williams M."/>
            <person name="Shu S."/>
            <person name="Plott C."/>
            <person name="Barry K."/>
            <person name="Rajasekar S."/>
            <person name="Grimwood J."/>
            <person name="Han X."/>
            <person name="Sun S."/>
            <person name="Hou Z."/>
            <person name="He W."/>
            <person name="Dai G."/>
            <person name="Sun C."/>
            <person name="Schmutz J."/>
            <person name="Leebens-Mack J.H."/>
            <person name="Li F.W."/>
            <person name="Wang L."/>
        </authorList>
    </citation>
    <scope>NUCLEOTIDE SEQUENCE [LARGE SCALE GENOMIC DNA]</scope>
    <source>
        <strain evidence="2">cv. PW_Plant_1</strain>
    </source>
</reference>
<comment type="caution">
    <text evidence="1">The sequence shown here is derived from an EMBL/GenBank/DDBJ whole genome shotgun (WGS) entry which is preliminary data.</text>
</comment>
<evidence type="ECO:0000313" key="2">
    <source>
        <dbReference type="Proteomes" id="UP001162992"/>
    </source>
</evidence>
<proteinExistence type="predicted"/>
<evidence type="ECO:0000313" key="1">
    <source>
        <dbReference type="EMBL" id="KAJ7551132.1"/>
    </source>
</evidence>
<accession>A0ACC2DB03</accession>
<keyword evidence="2" id="KW-1185">Reference proteome</keyword>
<sequence length="1241" mass="134550">MKTRVVKKGSIPSKGLDDGSTPSKGPEEGSTLSKGVAEEESSIKTAIPGPKVKKVIVKKKVVPKSIPSQAGLAKGGSLVAAEIIQSASESKLKSNPSENLKPTSEILKAGSANVKEVMLPPADVDSKPSLSRAADEDATAKGVEAVLNDKDGNSTKELSKKTIVKQPKLSAGKEKKLESSTAEITPARTHTQATASSASGKKVKKIVIIRKVVKRKRESIAIPSIFEEEGPQLANAEGIASHHDERTEVNVEQDAVIAVEDKKQSVVIGQVAELARSTEEISTIEAASVPIIAEMTVAETVKVKGSEHPEYDQQRPTDEKVTIAEETSEHLQEEFANIGEKDEVSDDEAYEDLHDEMEGEYDAEDGQGNQQEGEAEVGIDEQGDIADFTLEYPDAQQVMPVSKKQKNRKFEVFVGGLDKDATEEDLKKAFERVGEVTEVRLIRNPQTGKNKGYAFVRFASVAQAKRAATQMERVEVRGRECGVLPNEENDILFVGNINKTWNKDLVEETLQNYGVENIEELTLMEDPHNERANRGFAFIEFLTHKDALNAFDRLRQPNVLFGTDRFAKIAWAEPFNDPDEEVMAQVKSVFVEGLPPTWDEERVKSTFGKFGEITRVVLSRHMPFAKRTDFAFVNYATREAALACIEAMGSMELVEGDSKVKVKVMLAKPQPKSRAVRGAIRGGSLFGRSGGHFGTRGFYRGGRFADGWGRGAGRFGFPRAGLRGGRGYSYGFSRGRFMGPYSDQQRSGDEKSRVKELLRVLREQASQEDEPSSSQKAPEQQGQIVHDQATINGKAGDVEHVTGSLENQGAKAAFEKYQCHGCGFGSDIESDYLKHTSSRIHKVIEEHRGGDNFTNKTPISLLHEYAARHRCEVHYDIKADDPLGPFEVLATIGGGGTGVPLTKGVAKGCSKAKARQMAAADALEKIMERIPDLQFSRSYQPKQLAGERPFGTGARGHSFRGGRGRGLSRGGTFAARQDGRRLGLGGYGHDESMFDDSVPVGVRSRGRHLPHGPDVYESGHLGADREAGIRGPMDFIPRGKNRAPGHGQSRDRYGASGDYSESFLRERESSDEHSALAAHREAYFQRLGGGPGYDNRTAIREYGEAMVGGKRPYSVLEDDHFMESHRGNVRARLEHIEPFPAASGSTQYPGGTLYGSSSRSASMSGSYIGGPVPQTAGYALYDSHLSGVDVSGLYAGAGDYGGGLELTGASSYPSSVYDLYSQAPSVAGGFSISGAGPGSLF</sequence>
<organism evidence="1 2">
    <name type="scientific">Diphasiastrum complanatum</name>
    <name type="common">Issler's clubmoss</name>
    <name type="synonym">Lycopodium complanatum</name>
    <dbReference type="NCBI Taxonomy" id="34168"/>
    <lineage>
        <taxon>Eukaryota</taxon>
        <taxon>Viridiplantae</taxon>
        <taxon>Streptophyta</taxon>
        <taxon>Embryophyta</taxon>
        <taxon>Tracheophyta</taxon>
        <taxon>Lycopodiopsida</taxon>
        <taxon>Lycopodiales</taxon>
        <taxon>Lycopodiaceae</taxon>
        <taxon>Lycopodioideae</taxon>
        <taxon>Diphasiastrum</taxon>
    </lineage>
</organism>